<dbReference type="GO" id="GO:0005886">
    <property type="term" value="C:plasma membrane"/>
    <property type="evidence" value="ECO:0007669"/>
    <property type="project" value="TreeGrafter"/>
</dbReference>
<dbReference type="PANTHER" id="PTHR13771">
    <property type="entry name" value="INTERCELLULAR ADHESION MOLECULE"/>
    <property type="match status" value="1"/>
</dbReference>
<dbReference type="FunFam" id="2.60.40.10:FF:000641">
    <property type="entry name" value="Intercellular adhesion molecule 1"/>
    <property type="match status" value="1"/>
</dbReference>
<dbReference type="InterPro" id="IPR047012">
    <property type="entry name" value="ICAM_VCAM"/>
</dbReference>
<proteinExistence type="predicted"/>
<feature type="non-terminal residue" evidence="2">
    <location>
        <position position="1"/>
    </location>
</feature>
<comment type="caution">
    <text evidence="2">The sequence shown here is derived from an EMBL/GenBank/DDBJ whole genome shotgun (WGS) entry which is preliminary data.</text>
</comment>
<dbReference type="InterPro" id="IPR013783">
    <property type="entry name" value="Ig-like_fold"/>
</dbReference>
<dbReference type="Proteomes" id="UP000570592">
    <property type="component" value="Unassembled WGS sequence"/>
</dbReference>
<dbReference type="PROSITE" id="PS50835">
    <property type="entry name" value="IG_LIKE"/>
    <property type="match status" value="1"/>
</dbReference>
<dbReference type="GO" id="GO:0005178">
    <property type="term" value="F:integrin binding"/>
    <property type="evidence" value="ECO:0007669"/>
    <property type="project" value="InterPro"/>
</dbReference>
<evidence type="ECO:0000313" key="3">
    <source>
        <dbReference type="Proteomes" id="UP000570592"/>
    </source>
</evidence>
<accession>A0A7L3HYK2</accession>
<dbReference type="SUPFAM" id="SSF48726">
    <property type="entry name" value="Immunoglobulin"/>
    <property type="match status" value="1"/>
</dbReference>
<feature type="non-terminal residue" evidence="2">
    <location>
        <position position="143"/>
    </location>
</feature>
<reference evidence="2 3" key="1">
    <citation type="submission" date="2019-09" db="EMBL/GenBank/DDBJ databases">
        <title>Bird 10,000 Genomes (B10K) Project - Family phase.</title>
        <authorList>
            <person name="Zhang G."/>
        </authorList>
    </citation>
    <scope>NUCLEOTIDE SEQUENCE [LARGE SCALE GENOMIC DNA]</scope>
    <source>
        <strain evidence="2">B10K-DU-029-51</strain>
    </source>
</reference>
<evidence type="ECO:0000259" key="1">
    <source>
        <dbReference type="PROSITE" id="PS50835"/>
    </source>
</evidence>
<sequence>YPSFPSPYPTFPSPYPTFPGPHPAFPGPYSTFPSPYPTFPAVRPWLDDAGCPRQQNWTEGQEGTLECRAGGKPEPRVRCSKDGNSLAAGVARPVHRSHAGTYLCQASNALGTAERNVTVEVLCESGASGLLEFWGSRGYWDSW</sequence>
<evidence type="ECO:0000313" key="2">
    <source>
        <dbReference type="EMBL" id="NXU10482.1"/>
    </source>
</evidence>
<feature type="domain" description="Ig-like" evidence="1">
    <location>
        <begin position="37"/>
        <end position="118"/>
    </location>
</feature>
<dbReference type="InterPro" id="IPR036179">
    <property type="entry name" value="Ig-like_dom_sf"/>
</dbReference>
<dbReference type="Gene3D" id="2.60.40.10">
    <property type="entry name" value="Immunoglobulins"/>
    <property type="match status" value="1"/>
</dbReference>
<name>A0A7L3HYK2_9PASS</name>
<dbReference type="EMBL" id="VZTX01006665">
    <property type="protein sequence ID" value="NXU10482.1"/>
    <property type="molecule type" value="Genomic_DNA"/>
</dbReference>
<dbReference type="PANTHER" id="PTHR13771:SF9">
    <property type="entry name" value="INTERCELLULAR ADHESION MOLECULE 5"/>
    <property type="match status" value="1"/>
</dbReference>
<dbReference type="GO" id="GO:0007155">
    <property type="term" value="P:cell adhesion"/>
    <property type="evidence" value="ECO:0007669"/>
    <property type="project" value="InterPro"/>
</dbReference>
<organism evidence="2 3">
    <name type="scientific">Pardalotus punctatus</name>
    <name type="common">spotted pardalote</name>
    <dbReference type="NCBI Taxonomy" id="254575"/>
    <lineage>
        <taxon>Eukaryota</taxon>
        <taxon>Metazoa</taxon>
        <taxon>Chordata</taxon>
        <taxon>Craniata</taxon>
        <taxon>Vertebrata</taxon>
        <taxon>Euteleostomi</taxon>
        <taxon>Archelosauria</taxon>
        <taxon>Archosauria</taxon>
        <taxon>Dinosauria</taxon>
        <taxon>Saurischia</taxon>
        <taxon>Theropoda</taxon>
        <taxon>Coelurosauria</taxon>
        <taxon>Aves</taxon>
        <taxon>Neognathae</taxon>
        <taxon>Neoaves</taxon>
        <taxon>Telluraves</taxon>
        <taxon>Australaves</taxon>
        <taxon>Passeriformes</taxon>
        <taxon>Meliphagoidea</taxon>
        <taxon>Pardalotidae</taxon>
        <taxon>Pardalotus</taxon>
    </lineage>
</organism>
<dbReference type="Pfam" id="PF13927">
    <property type="entry name" value="Ig_3"/>
    <property type="match status" value="1"/>
</dbReference>
<gene>
    <name evidence="2" type="primary">Icam1</name>
    <name evidence="2" type="ORF">PARPUN_R14873</name>
</gene>
<keyword evidence="3" id="KW-1185">Reference proteome</keyword>
<dbReference type="InterPro" id="IPR003599">
    <property type="entry name" value="Ig_sub"/>
</dbReference>
<dbReference type="SMART" id="SM00409">
    <property type="entry name" value="IG"/>
    <property type="match status" value="1"/>
</dbReference>
<protein>
    <submittedName>
        <fullName evidence="2">ICAM1 protein</fullName>
    </submittedName>
</protein>
<dbReference type="AlphaFoldDB" id="A0A7L3HYK2"/>
<dbReference type="InterPro" id="IPR007110">
    <property type="entry name" value="Ig-like_dom"/>
</dbReference>